<dbReference type="RefSeq" id="WP_152355142.1">
    <property type="nucleotide sequence ID" value="NZ_JBHLXF010000006.1"/>
</dbReference>
<evidence type="ECO:0000313" key="10">
    <source>
        <dbReference type="Proteomes" id="UP000440041"/>
    </source>
</evidence>
<evidence type="ECO:0000256" key="2">
    <source>
        <dbReference type="ARBA" id="ARBA00009142"/>
    </source>
</evidence>
<proteinExistence type="inferred from homology"/>
<keyword evidence="7 8" id="KW-0472">Membrane</keyword>
<evidence type="ECO:0000256" key="3">
    <source>
        <dbReference type="ARBA" id="ARBA00022448"/>
    </source>
</evidence>
<dbReference type="PANTHER" id="PTHR30269:SF0">
    <property type="entry name" value="MEMBRANE TRANSPORTER PROTEIN YFCA-RELATED"/>
    <property type="match status" value="1"/>
</dbReference>
<dbReference type="Proteomes" id="UP000440041">
    <property type="component" value="Unassembled WGS sequence"/>
</dbReference>
<protein>
    <recommendedName>
        <fullName evidence="8">Probable membrane transporter protein</fullName>
    </recommendedName>
</protein>
<comment type="similarity">
    <text evidence="2 8">Belongs to the 4-toluene sulfonate uptake permease (TSUP) (TC 2.A.102) family.</text>
</comment>
<evidence type="ECO:0000256" key="7">
    <source>
        <dbReference type="ARBA" id="ARBA00023136"/>
    </source>
</evidence>
<keyword evidence="4 8" id="KW-1003">Cell membrane</keyword>
<keyword evidence="3" id="KW-0813">Transport</keyword>
<dbReference type="AlphaFoldDB" id="A0A6A2VZ76"/>
<accession>A0A6A2VZ76</accession>
<reference evidence="9 10" key="1">
    <citation type="submission" date="2019-09" db="EMBL/GenBank/DDBJ databases">
        <title>Characterization of the phylogenetic diversity of two novel species belonging to the genus Bifidobacterium: Bifidobacterium cebidarum sp. nov. and Bifidobacterium leontopitheci sp. nov.</title>
        <authorList>
            <person name="Lugli G.A."/>
            <person name="Duranti S."/>
            <person name="Milani C."/>
            <person name="Turroni F."/>
            <person name="Ventura M."/>
        </authorList>
    </citation>
    <scope>NUCLEOTIDE SEQUENCE [LARGE SCALE GENOMIC DNA]</scope>
    <source>
        <strain evidence="9 10">DSM 100238</strain>
    </source>
</reference>
<keyword evidence="10" id="KW-1185">Reference proteome</keyword>
<feature type="transmembrane region" description="Helical" evidence="8">
    <location>
        <begin position="47"/>
        <end position="66"/>
    </location>
</feature>
<evidence type="ECO:0000256" key="6">
    <source>
        <dbReference type="ARBA" id="ARBA00022989"/>
    </source>
</evidence>
<name>A0A6A2VZ76_9BIFI</name>
<feature type="transmembrane region" description="Helical" evidence="8">
    <location>
        <begin position="78"/>
        <end position="97"/>
    </location>
</feature>
<feature type="transmembrane region" description="Helical" evidence="8">
    <location>
        <begin position="178"/>
        <end position="206"/>
    </location>
</feature>
<dbReference type="InterPro" id="IPR002781">
    <property type="entry name" value="TM_pro_TauE-like"/>
</dbReference>
<feature type="transmembrane region" description="Helical" evidence="8">
    <location>
        <begin position="272"/>
        <end position="290"/>
    </location>
</feature>
<comment type="caution">
    <text evidence="9">The sequence shown here is derived from an EMBL/GenBank/DDBJ whole genome shotgun (WGS) entry which is preliminary data.</text>
</comment>
<gene>
    <name evidence="9" type="ORF">DSM100238_0503</name>
</gene>
<dbReference type="Pfam" id="PF01925">
    <property type="entry name" value="TauE"/>
    <property type="match status" value="1"/>
</dbReference>
<evidence type="ECO:0000313" key="9">
    <source>
        <dbReference type="EMBL" id="KAB8300776.1"/>
    </source>
</evidence>
<evidence type="ECO:0000256" key="1">
    <source>
        <dbReference type="ARBA" id="ARBA00004651"/>
    </source>
</evidence>
<dbReference type="GO" id="GO:0005886">
    <property type="term" value="C:plasma membrane"/>
    <property type="evidence" value="ECO:0007669"/>
    <property type="project" value="UniProtKB-SubCell"/>
</dbReference>
<dbReference type="InterPro" id="IPR052017">
    <property type="entry name" value="TSUP"/>
</dbReference>
<evidence type="ECO:0000256" key="8">
    <source>
        <dbReference type="RuleBase" id="RU363041"/>
    </source>
</evidence>
<dbReference type="PANTHER" id="PTHR30269">
    <property type="entry name" value="TRANSMEMBRANE PROTEIN YFCA"/>
    <property type="match status" value="1"/>
</dbReference>
<organism evidence="9 10">
    <name type="scientific">Bifidobacterium apri</name>
    <dbReference type="NCBI Taxonomy" id="1769423"/>
    <lineage>
        <taxon>Bacteria</taxon>
        <taxon>Bacillati</taxon>
        <taxon>Actinomycetota</taxon>
        <taxon>Actinomycetes</taxon>
        <taxon>Bifidobacteriales</taxon>
        <taxon>Bifidobacteriaceae</taxon>
        <taxon>Bifidobacterium</taxon>
    </lineage>
</organism>
<sequence length="293" mass="29860">MIAGYSILTLLLVALAGVGAGFVGYAVGASSLISYPALLALGVPPVIANASNTVGVLGTGFGGALGARKELRGLHLRAAIYVSIGVIGGILGALLLLELDPKVFECVVPPLIALSSAAIALNPRGRAEARQAAADARAQAAGLGLDDTVASTDGHAARNGHSRPLVRTQTEPLSEDPWWVWLGVSCCAIYSGYFGAGAGTLVLAVLDAAGIGPFHQVNALKTLIGWGANMSASVVFIVRGVVDWPLAIVMCLGCFAGSYIAPPVTRKIPARIMRIAAVIAGIALTVDLAIKTY</sequence>
<comment type="subcellular location">
    <subcellularLocation>
        <location evidence="1 8">Cell membrane</location>
        <topology evidence="1 8">Multi-pass membrane protein</topology>
    </subcellularLocation>
</comment>
<dbReference type="OrthoDB" id="3782574at2"/>
<evidence type="ECO:0000256" key="4">
    <source>
        <dbReference type="ARBA" id="ARBA00022475"/>
    </source>
</evidence>
<feature type="transmembrane region" description="Helical" evidence="8">
    <location>
        <begin position="7"/>
        <end position="27"/>
    </location>
</feature>
<evidence type="ECO:0000256" key="5">
    <source>
        <dbReference type="ARBA" id="ARBA00022692"/>
    </source>
</evidence>
<keyword evidence="5 8" id="KW-0812">Transmembrane</keyword>
<dbReference type="EMBL" id="WBSO01000002">
    <property type="protein sequence ID" value="KAB8300776.1"/>
    <property type="molecule type" value="Genomic_DNA"/>
</dbReference>
<keyword evidence="6 8" id="KW-1133">Transmembrane helix</keyword>
<feature type="transmembrane region" description="Helical" evidence="8">
    <location>
        <begin position="244"/>
        <end position="260"/>
    </location>
</feature>
<feature type="transmembrane region" description="Helical" evidence="8">
    <location>
        <begin position="218"/>
        <end position="238"/>
    </location>
</feature>